<feature type="signal peptide" evidence="12">
    <location>
        <begin position="1"/>
        <end position="24"/>
    </location>
</feature>
<evidence type="ECO:0000313" key="15">
    <source>
        <dbReference type="Proteomes" id="UP000504632"/>
    </source>
</evidence>
<feature type="domain" description="VWFA" evidence="13">
    <location>
        <begin position="296"/>
        <end position="479"/>
    </location>
</feature>
<protein>
    <recommendedName>
        <fullName evidence="10">Inter-alpha-trypsin inhibitor heavy chain H3</fullName>
    </recommendedName>
</protein>
<evidence type="ECO:0000259" key="13">
    <source>
        <dbReference type="PROSITE" id="PS50234"/>
    </source>
</evidence>
<dbReference type="RefSeq" id="XP_030632592.1">
    <property type="nucleotide sequence ID" value="XM_030776732.1"/>
</dbReference>
<dbReference type="Pfam" id="PF06668">
    <property type="entry name" value="ITI_HC_C"/>
    <property type="match status" value="1"/>
</dbReference>
<dbReference type="OrthoDB" id="299997at2759"/>
<evidence type="ECO:0000313" key="16">
    <source>
        <dbReference type="RefSeq" id="XP_030632592.1"/>
    </source>
</evidence>
<dbReference type="InterPro" id="IPR002035">
    <property type="entry name" value="VWF_A"/>
</dbReference>
<dbReference type="Pfam" id="PF08487">
    <property type="entry name" value="VIT"/>
    <property type="match status" value="1"/>
</dbReference>
<evidence type="ECO:0000256" key="8">
    <source>
        <dbReference type="ARBA" id="ARBA00023180"/>
    </source>
</evidence>
<dbReference type="PROSITE" id="PS50234">
    <property type="entry name" value="VWFA"/>
    <property type="match status" value="1"/>
</dbReference>
<dbReference type="SMART" id="SM00609">
    <property type="entry name" value="VIT"/>
    <property type="match status" value="1"/>
</dbReference>
<evidence type="ECO:0000256" key="3">
    <source>
        <dbReference type="ARBA" id="ARBA00022525"/>
    </source>
</evidence>
<dbReference type="Pfam" id="PF00092">
    <property type="entry name" value="VWA"/>
    <property type="match status" value="1"/>
</dbReference>
<dbReference type="Gene3D" id="3.40.50.410">
    <property type="entry name" value="von Willebrand factor, type A domain"/>
    <property type="match status" value="1"/>
</dbReference>
<keyword evidence="8" id="KW-0325">Glycoprotein</keyword>
<evidence type="ECO:0000256" key="6">
    <source>
        <dbReference type="ARBA" id="ARBA00022900"/>
    </source>
</evidence>
<keyword evidence="6" id="KW-0722">Serine protease inhibitor</keyword>
<keyword evidence="4" id="KW-0646">Protease inhibitor</keyword>
<evidence type="ECO:0000256" key="1">
    <source>
        <dbReference type="ARBA" id="ARBA00004613"/>
    </source>
</evidence>
<dbReference type="PANTHER" id="PTHR10338">
    <property type="entry name" value="INTER-ALPHA-TRYPSIN INHIBITOR HEAVY CHAIN FAMILY MEMBER"/>
    <property type="match status" value="1"/>
</dbReference>
<dbReference type="AlphaFoldDB" id="A0A6J2VL03"/>
<dbReference type="InterPro" id="IPR010600">
    <property type="entry name" value="ITI_HC_C"/>
</dbReference>
<feature type="region of interest" description="Disordered" evidence="11">
    <location>
        <begin position="633"/>
        <end position="652"/>
    </location>
</feature>
<evidence type="ECO:0000256" key="11">
    <source>
        <dbReference type="SAM" id="MobiDB-lite"/>
    </source>
</evidence>
<dbReference type="InterPro" id="IPR050934">
    <property type="entry name" value="ITIH"/>
</dbReference>
<feature type="chain" id="PRO_5026994738" description="Inter-alpha-trypsin inhibitor heavy chain H3" evidence="12">
    <location>
        <begin position="25"/>
        <end position="908"/>
    </location>
</feature>
<dbReference type="Proteomes" id="UP000504632">
    <property type="component" value="Chromosome 6"/>
</dbReference>
<keyword evidence="3" id="KW-0964">Secreted</keyword>
<evidence type="ECO:0000256" key="12">
    <source>
        <dbReference type="SAM" id="SignalP"/>
    </source>
</evidence>
<keyword evidence="15" id="KW-1185">Reference proteome</keyword>
<feature type="domain" description="VIT" evidence="14">
    <location>
        <begin position="41"/>
        <end position="170"/>
    </location>
</feature>
<comment type="similarity">
    <text evidence="2">Belongs to the ITIH family.</text>
</comment>
<evidence type="ECO:0000256" key="2">
    <source>
        <dbReference type="ARBA" id="ARBA00010158"/>
    </source>
</evidence>
<dbReference type="GO" id="GO:0030212">
    <property type="term" value="P:hyaluronan metabolic process"/>
    <property type="evidence" value="ECO:0007669"/>
    <property type="project" value="InterPro"/>
</dbReference>
<reference evidence="16" key="1">
    <citation type="submission" date="2025-08" db="UniProtKB">
        <authorList>
            <consortium name="RefSeq"/>
        </authorList>
    </citation>
    <scope>IDENTIFICATION</scope>
</reference>
<dbReference type="FunFam" id="3.40.50.410:FF:000013">
    <property type="entry name" value="inter-alpha-trypsin inhibitor heavy chain H2"/>
    <property type="match status" value="1"/>
</dbReference>
<name>A0A6J2VL03_CHACN</name>
<dbReference type="SMART" id="SM00327">
    <property type="entry name" value="VWA"/>
    <property type="match status" value="1"/>
</dbReference>
<keyword evidence="7" id="KW-0654">Proteoglycan</keyword>
<comment type="function">
    <text evidence="9">May act as a carrier of hyaluronan in serum or as a binding protein between hyaluronan and other matrix protein, including those on cell surfaces in tissues to regulate the localization, synthesis and degradation of hyaluronan which are essential to cells undergoing biological processes.</text>
</comment>
<dbReference type="GO" id="GO:0005576">
    <property type="term" value="C:extracellular region"/>
    <property type="evidence" value="ECO:0007669"/>
    <property type="project" value="UniProtKB-SubCell"/>
</dbReference>
<dbReference type="InterPro" id="IPR036465">
    <property type="entry name" value="vWFA_dom_sf"/>
</dbReference>
<dbReference type="GeneID" id="115814019"/>
<gene>
    <name evidence="16" type="primary">LOC115814019</name>
</gene>
<dbReference type="InParanoid" id="A0A6J2VL03"/>
<evidence type="ECO:0000256" key="4">
    <source>
        <dbReference type="ARBA" id="ARBA00022690"/>
    </source>
</evidence>
<dbReference type="PANTHER" id="PTHR10338:SF115">
    <property type="entry name" value="INTER-ALPHA-TRYPSIN INHIBITOR HEAVY CHAIN H3"/>
    <property type="match status" value="1"/>
</dbReference>
<dbReference type="PROSITE" id="PS51468">
    <property type="entry name" value="VIT"/>
    <property type="match status" value="1"/>
</dbReference>
<evidence type="ECO:0000256" key="5">
    <source>
        <dbReference type="ARBA" id="ARBA00022729"/>
    </source>
</evidence>
<accession>A0A6J2VL03</accession>
<dbReference type="InterPro" id="IPR013694">
    <property type="entry name" value="VIT"/>
</dbReference>
<evidence type="ECO:0000256" key="7">
    <source>
        <dbReference type="ARBA" id="ARBA00022974"/>
    </source>
</evidence>
<organism evidence="15 16">
    <name type="scientific">Chanos chanos</name>
    <name type="common">Milkfish</name>
    <name type="synonym">Mugil chanos</name>
    <dbReference type="NCBI Taxonomy" id="29144"/>
    <lineage>
        <taxon>Eukaryota</taxon>
        <taxon>Metazoa</taxon>
        <taxon>Chordata</taxon>
        <taxon>Craniata</taxon>
        <taxon>Vertebrata</taxon>
        <taxon>Euteleostomi</taxon>
        <taxon>Actinopterygii</taxon>
        <taxon>Neopterygii</taxon>
        <taxon>Teleostei</taxon>
        <taxon>Ostariophysi</taxon>
        <taxon>Gonorynchiformes</taxon>
        <taxon>Chanidae</taxon>
        <taxon>Chanos</taxon>
    </lineage>
</organism>
<comment type="subcellular location">
    <subcellularLocation>
        <location evidence="1">Secreted</location>
    </subcellularLocation>
</comment>
<evidence type="ECO:0000259" key="14">
    <source>
        <dbReference type="PROSITE" id="PS51468"/>
    </source>
</evidence>
<sequence length="908" mass="102422">MPAVWTVLLLCAWVCVCVPAKSHGALVISRDHEQQDSIDSGPRLLKKRSANDDKIEVVSMKVNCKVASRFAHTIVTTVALNKANMSKEAFFDMELPKTAFITNFTMEIEGRVYVGEVKEKEKAKKQYEKAVSTGQTAGLVKASGRKMEKFSVSVNVAANSHVTFVLTYEELLQRRLGNYEMMIRVKPKELVQHFEIVADVYEPQGITFLDVNATFITNELLPLVQKTVTDKKAHVSFCPTLEQQKTCPDCANTLIDGDFFIKYDVNRAERLGDVQIVNGYFVHFFAPADLPRIPKDIVFVVDVSTSMRGTKIQQTRDALETILNDLHEEDYFTVVLFDSSIEKWSTVLQKATAENVQKAQSFVKQIYSRGATNINEAVLTAVEILNNYEKDDSDLKKSTSIVLLLTDGDPTVGETNKQRIQENVRKAINGTMTLFCLGFGYDLDYGFLDVMARQNDGLARRIYEASDAALQLQGFYDEVANPLLLDVNMRYPENMVNSLTDSHFKQLFGGSEIVVAGRLNEIELDNFLVEVSAQGVDQEFAVQSQTSALDWDTIYPDEEYIFGDFTERLWAYLTIQQLLKKKDIGTPEERENVTAEALDLSLRYSFVTPLTSMVVTKPQGDDPKDDTLIADKLTEEQRKPSRGYSAPPPQWTSHSYSRPTYFVDGDPHFIIELPKQNDALCFNVDEAPGTIFNLVKDPKSGILVNGQTIGDKKVDPDSKVNTYFGRFGIIHEKLGVKLMVSTKEIIISESGKEIKLVWSDTASIKGLNMDVQLTKDQTLTVTLRNSVKFVIILHKVWEKHPYHQDFLGFYTLDSHLLSPSVHGLLGQFYHGVKFEVSDLYEGQDPDKPDATMFVKGHELRVTRGWQRDFRHDIKNGENVPCWFIHHNGTGIIDGTHSDYIVSGLFKTI</sequence>
<evidence type="ECO:0000256" key="9">
    <source>
        <dbReference type="ARBA" id="ARBA00037051"/>
    </source>
</evidence>
<keyword evidence="5 12" id="KW-0732">Signal</keyword>
<dbReference type="SUPFAM" id="SSF53300">
    <property type="entry name" value="vWA-like"/>
    <property type="match status" value="1"/>
</dbReference>
<evidence type="ECO:0000256" key="10">
    <source>
        <dbReference type="ARBA" id="ARBA00039924"/>
    </source>
</evidence>
<proteinExistence type="inferred from homology"/>
<dbReference type="GO" id="GO:0004867">
    <property type="term" value="F:serine-type endopeptidase inhibitor activity"/>
    <property type="evidence" value="ECO:0007669"/>
    <property type="project" value="UniProtKB-KW"/>
</dbReference>